<dbReference type="AlphaFoldDB" id="A0A1G9TUN4"/>
<dbReference type="STRING" id="1196353.SAMN05444921_109116"/>
<evidence type="ECO:0000313" key="2">
    <source>
        <dbReference type="EMBL" id="SDM51281.1"/>
    </source>
</evidence>
<feature type="compositionally biased region" description="Basic and acidic residues" evidence="1">
    <location>
        <begin position="1"/>
        <end position="26"/>
    </location>
</feature>
<organism evidence="2 3">
    <name type="scientific">Streptomyces wuyuanensis</name>
    <dbReference type="NCBI Taxonomy" id="1196353"/>
    <lineage>
        <taxon>Bacteria</taxon>
        <taxon>Bacillati</taxon>
        <taxon>Actinomycetota</taxon>
        <taxon>Actinomycetes</taxon>
        <taxon>Kitasatosporales</taxon>
        <taxon>Streptomycetaceae</taxon>
        <taxon>Streptomyces</taxon>
    </lineage>
</organism>
<feature type="region of interest" description="Disordered" evidence="1">
    <location>
        <begin position="1"/>
        <end position="127"/>
    </location>
</feature>
<reference evidence="3" key="1">
    <citation type="submission" date="2016-10" db="EMBL/GenBank/DDBJ databases">
        <authorList>
            <person name="Varghese N."/>
            <person name="Submissions S."/>
        </authorList>
    </citation>
    <scope>NUCLEOTIDE SEQUENCE [LARGE SCALE GENOMIC DNA]</scope>
    <source>
        <strain evidence="3">CGMCC 4.7042</strain>
    </source>
</reference>
<keyword evidence="3" id="KW-1185">Reference proteome</keyword>
<evidence type="ECO:0000313" key="3">
    <source>
        <dbReference type="Proteomes" id="UP000199063"/>
    </source>
</evidence>
<accession>A0A1G9TUN4</accession>
<proteinExistence type="predicted"/>
<dbReference type="RefSeq" id="WP_093654985.1">
    <property type="nucleotide sequence ID" value="NZ_FNHI01000009.1"/>
</dbReference>
<feature type="compositionally biased region" description="Basic and acidic residues" evidence="1">
    <location>
        <begin position="74"/>
        <end position="96"/>
    </location>
</feature>
<dbReference type="OrthoDB" id="4301961at2"/>
<dbReference type="EMBL" id="FNHI01000009">
    <property type="protein sequence ID" value="SDM51281.1"/>
    <property type="molecule type" value="Genomic_DNA"/>
</dbReference>
<dbReference type="Proteomes" id="UP000199063">
    <property type="component" value="Unassembled WGS sequence"/>
</dbReference>
<sequence>MSEKSREPSHGEGPSRFKGRDQHGWAEDVDDTAQDNPSGHRSFHPDKYAGDSKQSRRPTEEEKAASLEGTTVESDSRRGEDQGGKHGQKGMRDTGPRGKSQRPSGAKSSSAFSGVDPQDPDTPHSGR</sequence>
<dbReference type="GeneID" id="40830352"/>
<protein>
    <submittedName>
        <fullName evidence="2">Uncharacterized protein</fullName>
    </submittedName>
</protein>
<evidence type="ECO:0000256" key="1">
    <source>
        <dbReference type="SAM" id="MobiDB-lite"/>
    </source>
</evidence>
<name>A0A1G9TUN4_9ACTN</name>
<gene>
    <name evidence="2" type="ORF">SAMN05444921_109116</name>
</gene>
<feature type="compositionally biased region" description="Basic and acidic residues" evidence="1">
    <location>
        <begin position="43"/>
        <end position="65"/>
    </location>
</feature>
<feature type="compositionally biased region" description="Polar residues" evidence="1">
    <location>
        <begin position="101"/>
        <end position="112"/>
    </location>
</feature>